<name>A0A6C0F845_9ZZZZ</name>
<reference evidence="1" key="1">
    <citation type="journal article" date="2020" name="Nature">
        <title>Giant virus diversity and host interactions through global metagenomics.</title>
        <authorList>
            <person name="Schulz F."/>
            <person name="Roux S."/>
            <person name="Paez-Espino D."/>
            <person name="Jungbluth S."/>
            <person name="Walsh D.A."/>
            <person name="Denef V.J."/>
            <person name="McMahon K.D."/>
            <person name="Konstantinidis K.T."/>
            <person name="Eloe-Fadrosh E.A."/>
            <person name="Kyrpides N.C."/>
            <person name="Woyke T."/>
        </authorList>
    </citation>
    <scope>NUCLEOTIDE SEQUENCE</scope>
    <source>
        <strain evidence="1">GVMAG-S-ERX555967-131</strain>
    </source>
</reference>
<evidence type="ECO:0000313" key="1">
    <source>
        <dbReference type="EMBL" id="QHT37382.1"/>
    </source>
</evidence>
<organism evidence="1">
    <name type="scientific">viral metagenome</name>
    <dbReference type="NCBI Taxonomy" id="1070528"/>
    <lineage>
        <taxon>unclassified sequences</taxon>
        <taxon>metagenomes</taxon>
        <taxon>organismal metagenomes</taxon>
    </lineage>
</organism>
<accession>A0A6C0F845</accession>
<sequence length="175" mass="20562">MNFPFEYAFVGSCAEYLLSIYLGIYDDLKFPTYLTIAIEKPTPGTINNLQPYNNGTELKCNLPLYKLQMRGRCFDAIPILNLKPKICYIHAEKNMPILNLDSLIGLEYKAKIQSNKIEDIAKHHYRLFFYNIHYMKLNTLLYQPIQNKQLQPTLIIPINHNDLKRKKKDDTYNIK</sequence>
<dbReference type="EMBL" id="MN738795">
    <property type="protein sequence ID" value="QHT37382.1"/>
    <property type="molecule type" value="Genomic_DNA"/>
</dbReference>
<dbReference type="AlphaFoldDB" id="A0A6C0F845"/>
<protein>
    <submittedName>
        <fullName evidence="1">Uncharacterized protein</fullName>
    </submittedName>
</protein>
<proteinExistence type="predicted"/>